<gene>
    <name evidence="1" type="ORF">C0630_06735</name>
</gene>
<dbReference type="RefSeq" id="WP_273438456.1">
    <property type="nucleotide sequence ID" value="NZ_PKUN01000006.1"/>
</dbReference>
<sequence length="117" mass="13289">MNASLARVARFFVQGWTYAAEAKDGRERLCQGWTYAAEAKDGRERLCQGWTYAAEATTPGMEEVERSTPPRMAVVDNVGNRLSRKPEPKDGRERLYQGRRVQPKKTYDTFTVSVILS</sequence>
<organism evidence="1 2">
    <name type="scientific">Sedimenticola selenatireducens</name>
    <dbReference type="NCBI Taxonomy" id="191960"/>
    <lineage>
        <taxon>Bacteria</taxon>
        <taxon>Pseudomonadati</taxon>
        <taxon>Pseudomonadota</taxon>
        <taxon>Gammaproteobacteria</taxon>
        <taxon>Chromatiales</taxon>
        <taxon>Sedimenticolaceae</taxon>
        <taxon>Sedimenticola</taxon>
    </lineage>
</organism>
<dbReference type="Proteomes" id="UP000235015">
    <property type="component" value="Unassembled WGS sequence"/>
</dbReference>
<name>A0A2N6CYA7_9GAMM</name>
<proteinExistence type="predicted"/>
<evidence type="ECO:0000313" key="1">
    <source>
        <dbReference type="EMBL" id="PLX62326.1"/>
    </source>
</evidence>
<dbReference type="AlphaFoldDB" id="A0A2N6CYA7"/>
<comment type="caution">
    <text evidence="1">The sequence shown here is derived from an EMBL/GenBank/DDBJ whole genome shotgun (WGS) entry which is preliminary data.</text>
</comment>
<protein>
    <submittedName>
        <fullName evidence="1">Uncharacterized protein</fullName>
    </submittedName>
</protein>
<evidence type="ECO:0000313" key="2">
    <source>
        <dbReference type="Proteomes" id="UP000235015"/>
    </source>
</evidence>
<accession>A0A2N6CYA7</accession>
<dbReference type="EMBL" id="PKUN01000006">
    <property type="protein sequence ID" value="PLX62326.1"/>
    <property type="molecule type" value="Genomic_DNA"/>
</dbReference>
<reference evidence="1 2" key="1">
    <citation type="submission" date="2017-11" db="EMBL/GenBank/DDBJ databases">
        <title>Genome-resolved metagenomics identifies genetic mobility, metabolic interactions, and unexpected diversity in perchlorate-reducing communities.</title>
        <authorList>
            <person name="Barnum T.P."/>
            <person name="Figueroa I.A."/>
            <person name="Carlstrom C.I."/>
            <person name="Lucas L.N."/>
            <person name="Engelbrektson A.L."/>
            <person name="Coates J.D."/>
        </authorList>
    </citation>
    <scope>NUCLEOTIDE SEQUENCE [LARGE SCALE GENOMIC DNA]</scope>
    <source>
        <strain evidence="1">BM301</strain>
    </source>
</reference>